<sequence>MSDRREFAILFSHASTAVWPELVSDERFADRIDAAEFGQSIVQVQGVEYEIMEKIEGQWRSGRGESPQDVIRRRWSA</sequence>
<comment type="caution">
    <text evidence="1">The sequence shown here is derived from an EMBL/GenBank/DDBJ whole genome shotgun (WGS) entry which is preliminary data.</text>
</comment>
<dbReference type="AlphaFoldDB" id="A0A1X1Y1D5"/>
<protein>
    <submittedName>
        <fullName evidence="1">Uncharacterized protein</fullName>
    </submittedName>
</protein>
<dbReference type="EMBL" id="LQPE01000095">
    <property type="protein sequence ID" value="ORW04917.1"/>
    <property type="molecule type" value="Genomic_DNA"/>
</dbReference>
<reference evidence="1 2" key="1">
    <citation type="submission" date="2016-01" db="EMBL/GenBank/DDBJ databases">
        <title>The new phylogeny of the genus Mycobacterium.</title>
        <authorList>
            <person name="Tarcisio F."/>
            <person name="Conor M."/>
            <person name="Antonella G."/>
            <person name="Elisabetta G."/>
            <person name="Giulia F.S."/>
            <person name="Sara T."/>
            <person name="Anna F."/>
            <person name="Clotilde B."/>
            <person name="Roberto B."/>
            <person name="Veronica D.S."/>
            <person name="Fabio R."/>
            <person name="Monica P."/>
            <person name="Olivier J."/>
            <person name="Enrico T."/>
            <person name="Nicola S."/>
        </authorList>
    </citation>
    <scope>NUCLEOTIDE SEQUENCE [LARGE SCALE GENOMIC DNA]</scope>
    <source>
        <strain evidence="1 2">DSM 45166</strain>
    </source>
</reference>
<dbReference type="RefSeq" id="WP_083071442.1">
    <property type="nucleotide sequence ID" value="NZ_LQPE01000095.1"/>
</dbReference>
<accession>A0A1X1Y1D5</accession>
<proteinExistence type="predicted"/>
<gene>
    <name evidence="1" type="ORF">AWC14_02190</name>
</gene>
<keyword evidence="2" id="KW-1185">Reference proteome</keyword>
<name>A0A1X1Y1D5_9MYCO</name>
<dbReference type="Proteomes" id="UP000193487">
    <property type="component" value="Unassembled WGS sequence"/>
</dbReference>
<evidence type="ECO:0000313" key="1">
    <source>
        <dbReference type="EMBL" id="ORW04917.1"/>
    </source>
</evidence>
<organism evidence="1 2">
    <name type="scientific">Mycobacterium kyorinense</name>
    <dbReference type="NCBI Taxonomy" id="487514"/>
    <lineage>
        <taxon>Bacteria</taxon>
        <taxon>Bacillati</taxon>
        <taxon>Actinomycetota</taxon>
        <taxon>Actinomycetes</taxon>
        <taxon>Mycobacteriales</taxon>
        <taxon>Mycobacteriaceae</taxon>
        <taxon>Mycobacterium</taxon>
    </lineage>
</organism>
<evidence type="ECO:0000313" key="2">
    <source>
        <dbReference type="Proteomes" id="UP000193487"/>
    </source>
</evidence>